<dbReference type="SMART" id="SM00360">
    <property type="entry name" value="RRM"/>
    <property type="match status" value="2"/>
</dbReference>
<feature type="compositionally biased region" description="Basic residues" evidence="3">
    <location>
        <begin position="17"/>
        <end position="34"/>
    </location>
</feature>
<dbReference type="EMBL" id="JAMRDG010000001">
    <property type="protein sequence ID" value="KAJ3697047.1"/>
    <property type="molecule type" value="Genomic_DNA"/>
</dbReference>
<evidence type="ECO:0000313" key="5">
    <source>
        <dbReference type="EMBL" id="KAJ3697047.1"/>
    </source>
</evidence>
<dbReference type="AlphaFoldDB" id="A0AAD6EQ51"/>
<dbReference type="Pfam" id="PF00076">
    <property type="entry name" value="RRM_1"/>
    <property type="match status" value="2"/>
</dbReference>
<organism evidence="5 6">
    <name type="scientific">Rhynchospora tenuis</name>
    <dbReference type="NCBI Taxonomy" id="198213"/>
    <lineage>
        <taxon>Eukaryota</taxon>
        <taxon>Viridiplantae</taxon>
        <taxon>Streptophyta</taxon>
        <taxon>Embryophyta</taxon>
        <taxon>Tracheophyta</taxon>
        <taxon>Spermatophyta</taxon>
        <taxon>Magnoliopsida</taxon>
        <taxon>Liliopsida</taxon>
        <taxon>Poales</taxon>
        <taxon>Cyperaceae</taxon>
        <taxon>Cyperoideae</taxon>
        <taxon>Rhynchosporeae</taxon>
        <taxon>Rhynchospora</taxon>
    </lineage>
</organism>
<dbReference type="PANTHER" id="PTHR48024">
    <property type="entry name" value="GEO13361P1-RELATED"/>
    <property type="match status" value="1"/>
</dbReference>
<dbReference type="PROSITE" id="PS50102">
    <property type="entry name" value="RRM"/>
    <property type="match status" value="2"/>
</dbReference>
<dbReference type="Proteomes" id="UP001210211">
    <property type="component" value="Unassembled WGS sequence"/>
</dbReference>
<dbReference type="Gene3D" id="3.30.70.330">
    <property type="match status" value="2"/>
</dbReference>
<keyword evidence="1 2" id="KW-0694">RNA-binding</keyword>
<dbReference type="PANTHER" id="PTHR48024:SF9">
    <property type="entry name" value="UBP1-ASSOCIATED PROTEINS 1A-RELATED"/>
    <property type="match status" value="1"/>
</dbReference>
<feature type="domain" description="RRM" evidence="4">
    <location>
        <begin position="198"/>
        <end position="275"/>
    </location>
</feature>
<dbReference type="InterPro" id="IPR000504">
    <property type="entry name" value="RRM_dom"/>
</dbReference>
<keyword evidence="6" id="KW-1185">Reference proteome</keyword>
<gene>
    <name evidence="5" type="ORF">LUZ61_000752</name>
</gene>
<dbReference type="SUPFAM" id="SSF54928">
    <property type="entry name" value="RNA-binding domain, RBD"/>
    <property type="match status" value="2"/>
</dbReference>
<accession>A0AAD6EQ51</accession>
<dbReference type="GO" id="GO:0003723">
    <property type="term" value="F:RNA binding"/>
    <property type="evidence" value="ECO:0007669"/>
    <property type="project" value="UniProtKB-UniRule"/>
</dbReference>
<protein>
    <recommendedName>
        <fullName evidence="4">RRM domain-containing protein</fullName>
    </recommendedName>
</protein>
<evidence type="ECO:0000256" key="1">
    <source>
        <dbReference type="ARBA" id="ARBA00022884"/>
    </source>
</evidence>
<dbReference type="GO" id="GO:0005634">
    <property type="term" value="C:nucleus"/>
    <property type="evidence" value="ECO:0007669"/>
    <property type="project" value="TreeGrafter"/>
</dbReference>
<comment type="caution">
    <text evidence="5">The sequence shown here is derived from an EMBL/GenBank/DDBJ whole genome shotgun (WGS) entry which is preliminary data.</text>
</comment>
<reference evidence="5 6" key="1">
    <citation type="journal article" date="2022" name="Cell">
        <title>Repeat-based holocentromeres influence genome architecture and karyotype evolution.</title>
        <authorList>
            <person name="Hofstatter P.G."/>
            <person name="Thangavel G."/>
            <person name="Lux T."/>
            <person name="Neumann P."/>
            <person name="Vondrak T."/>
            <person name="Novak P."/>
            <person name="Zhang M."/>
            <person name="Costa L."/>
            <person name="Castellani M."/>
            <person name="Scott A."/>
            <person name="Toegelov H."/>
            <person name="Fuchs J."/>
            <person name="Mata-Sucre Y."/>
            <person name="Dias Y."/>
            <person name="Vanzela A.L.L."/>
            <person name="Huettel B."/>
            <person name="Almeida C.C.S."/>
            <person name="Simkova H."/>
            <person name="Souza G."/>
            <person name="Pedrosa-Harand A."/>
            <person name="Macas J."/>
            <person name="Mayer K.F.X."/>
            <person name="Houben A."/>
            <person name="Marques A."/>
        </authorList>
    </citation>
    <scope>NUCLEOTIDE SEQUENCE [LARGE SCALE GENOMIC DNA]</scope>
    <source>
        <strain evidence="5">RhyTen1mFocal</strain>
    </source>
</reference>
<evidence type="ECO:0000256" key="3">
    <source>
        <dbReference type="SAM" id="MobiDB-lite"/>
    </source>
</evidence>
<feature type="region of interest" description="Disordered" evidence="3">
    <location>
        <begin position="1"/>
        <end position="59"/>
    </location>
</feature>
<evidence type="ECO:0000259" key="4">
    <source>
        <dbReference type="PROSITE" id="PS50102"/>
    </source>
</evidence>
<evidence type="ECO:0000256" key="2">
    <source>
        <dbReference type="PROSITE-ProRule" id="PRU00176"/>
    </source>
</evidence>
<feature type="domain" description="RRM" evidence="4">
    <location>
        <begin position="103"/>
        <end position="207"/>
    </location>
</feature>
<proteinExistence type="predicted"/>
<dbReference type="InterPro" id="IPR050886">
    <property type="entry name" value="RNA-binding_reg"/>
</dbReference>
<name>A0AAD6EQ51_9POAL</name>
<evidence type="ECO:0000313" key="6">
    <source>
        <dbReference type="Proteomes" id="UP001210211"/>
    </source>
</evidence>
<dbReference type="InterPro" id="IPR035979">
    <property type="entry name" value="RBD_domain_sf"/>
</dbReference>
<sequence>MAKSKRSKSSSKDRSSSRSKHKSRKHKSSHKKKSTNSNSKRDIYAASGSSAASSPPPSENQILTLLEPYQKDQLVSFLVDAIVSDPSLLPRVYEAADSDVQHRKLFVHGFGWEATKEDMLTAFSIYGEVEDCNMVSDRSTGRSKGYGFITFRTRKAASLALKEPHKRIGNRMTTCQLAAVGPVPSGSSASNNPDTLARKIYVSNVHADTQPDKLRALFEKFGEIELGPIGFDLQTGKSRGFALFVYKTVEGAKKALEEPYKMFGGRLLHCELATSSNNKKKTQQVSSVAPPAVAAPTMAPAMAASQIAAMAAAQNMALYSQNPYAAFLGQNPLLAAATFNPLAAAAAFNPAFAAVAFNPAAATGLATAAAAAAHNPVWAKKESSDGQSLLQSYQSSGLGLTQQGNGLNDGLSSRGFPGFM</sequence>
<dbReference type="InterPro" id="IPR012677">
    <property type="entry name" value="Nucleotide-bd_a/b_plait_sf"/>
</dbReference>